<dbReference type="OrthoDB" id="1070463at2"/>
<feature type="chain" id="PRO_5012258437" evidence="1">
    <location>
        <begin position="21"/>
        <end position="426"/>
    </location>
</feature>
<name>A0A1W2G7W2_REIFA</name>
<dbReference type="RefSeq" id="WP_084371248.1">
    <property type="nucleotide sequence ID" value="NZ_FWYF01000001.1"/>
</dbReference>
<dbReference type="STRING" id="692418.SAMN04488029_0943"/>
<evidence type="ECO:0000259" key="2">
    <source>
        <dbReference type="Pfam" id="PF13372"/>
    </source>
</evidence>
<accession>A0A1W2G7W2</accession>
<evidence type="ECO:0000256" key="1">
    <source>
        <dbReference type="SAM" id="SignalP"/>
    </source>
</evidence>
<evidence type="ECO:0000313" key="4">
    <source>
        <dbReference type="Proteomes" id="UP000192472"/>
    </source>
</evidence>
<dbReference type="EMBL" id="FWYF01000001">
    <property type="protein sequence ID" value="SMD32594.1"/>
    <property type="molecule type" value="Genomic_DNA"/>
</dbReference>
<dbReference type="AlphaFoldDB" id="A0A1W2G7W2"/>
<dbReference type="Pfam" id="PF13372">
    <property type="entry name" value="Alginate_exp"/>
    <property type="match status" value="1"/>
</dbReference>
<gene>
    <name evidence="3" type="ORF">SAMN04488029_0943</name>
</gene>
<dbReference type="Proteomes" id="UP000192472">
    <property type="component" value="Unassembled WGS sequence"/>
</dbReference>
<keyword evidence="1" id="KW-0732">Signal</keyword>
<sequence length="426" mass="47432">MKKLMLALSTIIITITSAQAQFSMSGEVNARSEFRNGFKKPMTESLDPAFFTEQRTRLYANYKADEYEVNIALQDIRMWGADGIVDKTYGGSFGISEAWARYYMTNKVSVKFGRQIISYDNQRMFGGLEWAMQGLRHDAALFMYEDSLGLKVHAGIAYNQNPVTGAEPVRLTGTYYPSFTGNGPYHATGNYKHMEFAYLNKKYEKGSLSAYLINDARQYGLEDSVANRQTYGLMTMRKVGDIKLNGEFFYQGGKIALSDLSAYMFSVSATLTTSATPLTIGYDHLSGQDVESGKNTTFAPLFGTNHAFYGFMDYFYVGNGNSNSGLQDLYLKTKFKIGKGAILGHFHHFLTASTIYEADGITEASASLGTELDIVYVTPLGKVGTFKLGYSQMFASDSMDIIKNTAESNSLNNWAWAQLIIKPKFL</sequence>
<reference evidence="3 4" key="1">
    <citation type="submission" date="2017-04" db="EMBL/GenBank/DDBJ databases">
        <authorList>
            <person name="Afonso C.L."/>
            <person name="Miller P.J."/>
            <person name="Scott M.A."/>
            <person name="Spackman E."/>
            <person name="Goraichik I."/>
            <person name="Dimitrov K.M."/>
            <person name="Suarez D.L."/>
            <person name="Swayne D.E."/>
        </authorList>
    </citation>
    <scope>NUCLEOTIDE SEQUENCE [LARGE SCALE GENOMIC DNA]</scope>
    <source>
        <strain evidence="3 4">DSM 26133</strain>
    </source>
</reference>
<feature type="signal peptide" evidence="1">
    <location>
        <begin position="1"/>
        <end position="20"/>
    </location>
</feature>
<evidence type="ECO:0000313" key="3">
    <source>
        <dbReference type="EMBL" id="SMD32594.1"/>
    </source>
</evidence>
<feature type="domain" description="Alginate export" evidence="2">
    <location>
        <begin position="23"/>
        <end position="397"/>
    </location>
</feature>
<keyword evidence="4" id="KW-1185">Reference proteome</keyword>
<proteinExistence type="predicted"/>
<dbReference type="SUPFAM" id="SSF56935">
    <property type="entry name" value="Porins"/>
    <property type="match status" value="1"/>
</dbReference>
<organism evidence="3 4">
    <name type="scientific">Reichenbachiella faecimaris</name>
    <dbReference type="NCBI Taxonomy" id="692418"/>
    <lineage>
        <taxon>Bacteria</taxon>
        <taxon>Pseudomonadati</taxon>
        <taxon>Bacteroidota</taxon>
        <taxon>Cytophagia</taxon>
        <taxon>Cytophagales</taxon>
        <taxon>Reichenbachiellaceae</taxon>
        <taxon>Reichenbachiella</taxon>
    </lineage>
</organism>
<protein>
    <submittedName>
        <fullName evidence="3">Alginate export</fullName>
    </submittedName>
</protein>
<dbReference type="InterPro" id="IPR025388">
    <property type="entry name" value="Alginate_export_dom"/>
</dbReference>